<name>A0AAV4T4F6_9ARAC</name>
<evidence type="ECO:0000313" key="3">
    <source>
        <dbReference type="Proteomes" id="UP001054837"/>
    </source>
</evidence>
<gene>
    <name evidence="2" type="ORF">CDAR_119961</name>
</gene>
<proteinExistence type="predicted"/>
<dbReference type="AlphaFoldDB" id="A0AAV4T4F6"/>
<reference evidence="2 3" key="1">
    <citation type="submission" date="2021-06" db="EMBL/GenBank/DDBJ databases">
        <title>Caerostris darwini draft genome.</title>
        <authorList>
            <person name="Kono N."/>
            <person name="Arakawa K."/>
        </authorList>
    </citation>
    <scope>NUCLEOTIDE SEQUENCE [LARGE SCALE GENOMIC DNA]</scope>
</reference>
<dbReference type="EMBL" id="BPLQ01008923">
    <property type="protein sequence ID" value="GIY40386.1"/>
    <property type="molecule type" value="Genomic_DNA"/>
</dbReference>
<comment type="caution">
    <text evidence="2">The sequence shown here is derived from an EMBL/GenBank/DDBJ whole genome shotgun (WGS) entry which is preliminary data.</text>
</comment>
<protein>
    <recommendedName>
        <fullName evidence="4">Ycf15</fullName>
    </recommendedName>
</protein>
<organism evidence="2 3">
    <name type="scientific">Caerostris darwini</name>
    <dbReference type="NCBI Taxonomy" id="1538125"/>
    <lineage>
        <taxon>Eukaryota</taxon>
        <taxon>Metazoa</taxon>
        <taxon>Ecdysozoa</taxon>
        <taxon>Arthropoda</taxon>
        <taxon>Chelicerata</taxon>
        <taxon>Arachnida</taxon>
        <taxon>Araneae</taxon>
        <taxon>Araneomorphae</taxon>
        <taxon>Entelegynae</taxon>
        <taxon>Araneoidea</taxon>
        <taxon>Araneidae</taxon>
        <taxon>Caerostris</taxon>
    </lineage>
</organism>
<feature type="compositionally biased region" description="Basic residues" evidence="1">
    <location>
        <begin position="28"/>
        <end position="38"/>
    </location>
</feature>
<dbReference type="Proteomes" id="UP001054837">
    <property type="component" value="Unassembled WGS sequence"/>
</dbReference>
<keyword evidence="3" id="KW-1185">Reference proteome</keyword>
<accession>A0AAV4T4F6</accession>
<evidence type="ECO:0008006" key="4">
    <source>
        <dbReference type="Google" id="ProtNLM"/>
    </source>
</evidence>
<sequence length="90" mass="10336">MTPSLEFLFRQPAIRLLVGNRTMFKSPRLTKRIRYSRRRQTEDPPPPTSSSGRTGPLIRSFLPCTHNIRANIETGAPNCNRRSKDILLTE</sequence>
<evidence type="ECO:0000313" key="2">
    <source>
        <dbReference type="EMBL" id="GIY40386.1"/>
    </source>
</evidence>
<evidence type="ECO:0000256" key="1">
    <source>
        <dbReference type="SAM" id="MobiDB-lite"/>
    </source>
</evidence>
<feature type="region of interest" description="Disordered" evidence="1">
    <location>
        <begin position="28"/>
        <end position="58"/>
    </location>
</feature>